<sequence>MTEENRQENRQESQLPAIRQPEQLVPIKLPEAHQRFYDKLRAKIEAFIKDKGVNETVANYILLAPDLFVLLARLLLDKRVGVQAKAVAGIAVAYFITPLDFIPEALVGGVGLLDDVILAVYALRRILVDVDEKIVREHWNGKDDLLSVITKVVKAADDLVGKKIVKKLEEILFRKK</sequence>
<keyword evidence="3" id="KW-1133">Transmembrane helix</keyword>
<proteinExistence type="predicted"/>
<keyword evidence="7" id="KW-1185">Reference proteome</keyword>
<keyword evidence="4" id="KW-0472">Membrane</keyword>
<evidence type="ECO:0000256" key="1">
    <source>
        <dbReference type="ARBA" id="ARBA00004127"/>
    </source>
</evidence>
<comment type="subcellular location">
    <subcellularLocation>
        <location evidence="1">Endomembrane system</location>
        <topology evidence="1">Multi-pass membrane protein</topology>
    </subcellularLocation>
</comment>
<gene>
    <name evidence="6" type="ORF">EDM57_21405</name>
</gene>
<dbReference type="InterPro" id="IPR010652">
    <property type="entry name" value="DUF1232"/>
</dbReference>
<dbReference type="RefSeq" id="WP_122906705.1">
    <property type="nucleotide sequence ID" value="NZ_RHHS01000056.1"/>
</dbReference>
<dbReference type="GO" id="GO:0012505">
    <property type="term" value="C:endomembrane system"/>
    <property type="evidence" value="ECO:0007669"/>
    <property type="project" value="UniProtKB-SubCell"/>
</dbReference>
<dbReference type="Pfam" id="PF06803">
    <property type="entry name" value="DUF1232"/>
    <property type="match status" value="1"/>
</dbReference>
<dbReference type="Proteomes" id="UP000268829">
    <property type="component" value="Unassembled WGS sequence"/>
</dbReference>
<dbReference type="EMBL" id="RHHS01000056">
    <property type="protein sequence ID" value="RNB52655.1"/>
    <property type="molecule type" value="Genomic_DNA"/>
</dbReference>
<comment type="caution">
    <text evidence="6">The sequence shown here is derived from an EMBL/GenBank/DDBJ whole genome shotgun (WGS) entry which is preliminary data.</text>
</comment>
<evidence type="ECO:0000313" key="6">
    <source>
        <dbReference type="EMBL" id="RNB52655.1"/>
    </source>
</evidence>
<keyword evidence="2" id="KW-0812">Transmembrane</keyword>
<evidence type="ECO:0000256" key="2">
    <source>
        <dbReference type="ARBA" id="ARBA00022692"/>
    </source>
</evidence>
<dbReference type="OrthoDB" id="9793277at2"/>
<reference evidence="6 7" key="1">
    <citation type="submission" date="2018-10" db="EMBL/GenBank/DDBJ databases">
        <title>Phylogenomics of Brevibacillus.</title>
        <authorList>
            <person name="Dunlap C."/>
        </authorList>
    </citation>
    <scope>NUCLEOTIDE SEQUENCE [LARGE SCALE GENOMIC DNA]</scope>
    <source>
        <strain evidence="6 7">DSM 100115</strain>
    </source>
</reference>
<name>A0A3M8AQ44_9BACL</name>
<organism evidence="6 7">
    <name type="scientific">Brevibacillus gelatini</name>
    <dbReference type="NCBI Taxonomy" id="1655277"/>
    <lineage>
        <taxon>Bacteria</taxon>
        <taxon>Bacillati</taxon>
        <taxon>Bacillota</taxon>
        <taxon>Bacilli</taxon>
        <taxon>Bacillales</taxon>
        <taxon>Paenibacillaceae</taxon>
        <taxon>Brevibacillus</taxon>
    </lineage>
</organism>
<evidence type="ECO:0000259" key="5">
    <source>
        <dbReference type="Pfam" id="PF06803"/>
    </source>
</evidence>
<feature type="domain" description="DUF1232" evidence="5">
    <location>
        <begin position="84"/>
        <end position="120"/>
    </location>
</feature>
<protein>
    <submittedName>
        <fullName evidence="6">DUF1232 domain-containing protein</fullName>
    </submittedName>
</protein>
<evidence type="ECO:0000256" key="4">
    <source>
        <dbReference type="ARBA" id="ARBA00023136"/>
    </source>
</evidence>
<dbReference type="AlphaFoldDB" id="A0A3M8AQ44"/>
<evidence type="ECO:0000256" key="3">
    <source>
        <dbReference type="ARBA" id="ARBA00022989"/>
    </source>
</evidence>
<accession>A0A3M8AQ44</accession>
<evidence type="ECO:0000313" key="7">
    <source>
        <dbReference type="Proteomes" id="UP000268829"/>
    </source>
</evidence>